<reference evidence="1 2" key="1">
    <citation type="submission" date="2013-09" db="EMBL/GenBank/DDBJ databases">
        <title>Corchorus capsularis genome sequencing.</title>
        <authorList>
            <person name="Alam M."/>
            <person name="Haque M.S."/>
            <person name="Islam M.S."/>
            <person name="Emdad E.M."/>
            <person name="Islam M.M."/>
            <person name="Ahmed B."/>
            <person name="Halim A."/>
            <person name="Hossen Q.M.M."/>
            <person name="Hossain M.Z."/>
            <person name="Ahmed R."/>
            <person name="Khan M.M."/>
            <person name="Islam R."/>
            <person name="Rashid M.M."/>
            <person name="Khan S.A."/>
            <person name="Rahman M.S."/>
            <person name="Alam M."/>
        </authorList>
    </citation>
    <scope>NUCLEOTIDE SEQUENCE [LARGE SCALE GENOMIC DNA]</scope>
    <source>
        <strain evidence="2">cv. CVL-1</strain>
        <tissue evidence="1">Whole seedling</tissue>
    </source>
</reference>
<dbReference type="Proteomes" id="UP000188268">
    <property type="component" value="Unassembled WGS sequence"/>
</dbReference>
<dbReference type="Gramene" id="OMO88016">
    <property type="protein sequence ID" value="OMO88016"/>
    <property type="gene ID" value="CCACVL1_08590"/>
</dbReference>
<name>A0A1R3IZP5_COCAP</name>
<accession>A0A1R3IZP5</accession>
<protein>
    <submittedName>
        <fullName evidence="1">Uncharacterized protein</fullName>
    </submittedName>
</protein>
<evidence type="ECO:0000313" key="1">
    <source>
        <dbReference type="EMBL" id="OMO88016.1"/>
    </source>
</evidence>
<dbReference type="EMBL" id="AWWV01009106">
    <property type="protein sequence ID" value="OMO88016.1"/>
    <property type="molecule type" value="Genomic_DNA"/>
</dbReference>
<sequence>ALSSIMNPIPFLMNRGINSIAPSLFNRSSFSDLH</sequence>
<organism evidence="1 2">
    <name type="scientific">Corchorus capsularis</name>
    <name type="common">Jute</name>
    <dbReference type="NCBI Taxonomy" id="210143"/>
    <lineage>
        <taxon>Eukaryota</taxon>
        <taxon>Viridiplantae</taxon>
        <taxon>Streptophyta</taxon>
        <taxon>Embryophyta</taxon>
        <taxon>Tracheophyta</taxon>
        <taxon>Spermatophyta</taxon>
        <taxon>Magnoliopsida</taxon>
        <taxon>eudicotyledons</taxon>
        <taxon>Gunneridae</taxon>
        <taxon>Pentapetalae</taxon>
        <taxon>rosids</taxon>
        <taxon>malvids</taxon>
        <taxon>Malvales</taxon>
        <taxon>Malvaceae</taxon>
        <taxon>Grewioideae</taxon>
        <taxon>Apeibeae</taxon>
        <taxon>Corchorus</taxon>
    </lineage>
</organism>
<feature type="non-terminal residue" evidence="1">
    <location>
        <position position="1"/>
    </location>
</feature>
<gene>
    <name evidence="1" type="ORF">CCACVL1_08590</name>
</gene>
<keyword evidence="2" id="KW-1185">Reference proteome</keyword>
<evidence type="ECO:0000313" key="2">
    <source>
        <dbReference type="Proteomes" id="UP000188268"/>
    </source>
</evidence>
<comment type="caution">
    <text evidence="1">The sequence shown here is derived from an EMBL/GenBank/DDBJ whole genome shotgun (WGS) entry which is preliminary data.</text>
</comment>
<proteinExistence type="predicted"/>
<dbReference type="AlphaFoldDB" id="A0A1R3IZP5"/>